<protein>
    <submittedName>
        <fullName evidence="4">DUF1343 domain-containing protein</fullName>
    </submittedName>
</protein>
<dbReference type="Gene3D" id="3.40.50.12170">
    <property type="entry name" value="Uncharacterised protein PF07075, DUF1343"/>
    <property type="match status" value="1"/>
</dbReference>
<evidence type="ECO:0000256" key="1">
    <source>
        <dbReference type="SAM" id="SignalP"/>
    </source>
</evidence>
<dbReference type="PIRSF" id="PIRSF016719">
    <property type="entry name" value="UCP016719"/>
    <property type="match status" value="1"/>
</dbReference>
<dbReference type="PANTHER" id="PTHR42915">
    <property type="entry name" value="HYPOTHETICAL 460 KDA PROTEIN IN FEUA-SIGW INTERGENIC REGION [PRECURSOR]"/>
    <property type="match status" value="1"/>
</dbReference>
<proteinExistence type="predicted"/>
<keyword evidence="5" id="KW-1185">Reference proteome</keyword>
<dbReference type="KEGG" id="chyd:H4K34_00640"/>
<evidence type="ECO:0000259" key="3">
    <source>
        <dbReference type="Pfam" id="PF20732"/>
    </source>
</evidence>
<evidence type="ECO:0000313" key="4">
    <source>
        <dbReference type="EMBL" id="QNR24377.1"/>
    </source>
</evidence>
<dbReference type="Pfam" id="PF20732">
    <property type="entry name" value="NamZ_C"/>
    <property type="match status" value="1"/>
</dbReference>
<reference evidence="4 5" key="1">
    <citation type="submission" date="2020-08" db="EMBL/GenBank/DDBJ databases">
        <title>Croceimicrobium hydrocarbonivorans gen. nov., sp. nov., a novel marine bacterium isolated from a bacterial consortium that degrades polyethylene terephthalate.</title>
        <authorList>
            <person name="Liu R."/>
        </authorList>
    </citation>
    <scope>NUCLEOTIDE SEQUENCE [LARGE SCALE GENOMIC DNA]</scope>
    <source>
        <strain evidence="4 5">A20-9</strain>
    </source>
</reference>
<keyword evidence="1" id="KW-0732">Signal</keyword>
<dbReference type="PANTHER" id="PTHR42915:SF1">
    <property type="entry name" value="PEPTIDOGLYCAN BETA-N-ACETYLMURAMIDASE NAMZ"/>
    <property type="match status" value="1"/>
</dbReference>
<feature type="chain" id="PRO_5028984438" evidence="1">
    <location>
        <begin position="26"/>
        <end position="400"/>
    </location>
</feature>
<sequence>MKLQKIRLKYTTMLLLLAAILPAQSLRLKSPDSLVVAADRPGAYLASLYDKNVGMVVNHSSALKDGKHLVDFLLENKIKVKKIFSPEHGFRGTASAGAKVESGKDAKTGLPVISLYGNHKKPTAADLEGLDILIFDIQDVGARFYTYISTLSYVMEAAAEHKVKVMVLDRPNPHGYYIDGPVLELKHKSFVGMHPVPIIHGMTVGEYARMVNGEGWLQGSVQCDLEVIPCRNYDHNTAYELPIKPSPNLPNRLAVNLYPSLCLFEGTPVSIGRGTDYPFQLIGAPWFKEFGFSFTPEDRPGAANPPYEGVECKGFVLQDFADSYMDGLGEIYLYWLVESYRMAPDKSKFFKPFFTLLAGTTKLQEQIVQGLTAEEIRASWQDDLRAFQQIRRKYLIYSDY</sequence>
<dbReference type="Proteomes" id="UP000516305">
    <property type="component" value="Chromosome"/>
</dbReference>
<feature type="domain" description="Peptidoglycan beta-N-acetylmuramidase NamZ N-terminal" evidence="2">
    <location>
        <begin position="53"/>
        <end position="251"/>
    </location>
</feature>
<name>A0A7H0VF79_9FLAO</name>
<dbReference type="InterPro" id="IPR048502">
    <property type="entry name" value="NamZ_N"/>
</dbReference>
<feature type="signal peptide" evidence="1">
    <location>
        <begin position="1"/>
        <end position="25"/>
    </location>
</feature>
<feature type="domain" description="Peptidoglycan beta-N-acetylmuramidase NamZ C-terminal" evidence="3">
    <location>
        <begin position="257"/>
        <end position="397"/>
    </location>
</feature>
<dbReference type="Pfam" id="PF07075">
    <property type="entry name" value="NamZ_N"/>
    <property type="match status" value="1"/>
</dbReference>
<dbReference type="Gene3D" id="3.90.1150.140">
    <property type="match status" value="1"/>
</dbReference>
<dbReference type="EMBL" id="CP060139">
    <property type="protein sequence ID" value="QNR24377.1"/>
    <property type="molecule type" value="Genomic_DNA"/>
</dbReference>
<evidence type="ECO:0000259" key="2">
    <source>
        <dbReference type="Pfam" id="PF07075"/>
    </source>
</evidence>
<gene>
    <name evidence="4" type="ORF">H4K34_00640</name>
</gene>
<dbReference type="GO" id="GO:0033922">
    <property type="term" value="F:peptidoglycan beta-N-acetylmuramidase activity"/>
    <property type="evidence" value="ECO:0007669"/>
    <property type="project" value="InterPro"/>
</dbReference>
<dbReference type="InterPro" id="IPR008302">
    <property type="entry name" value="NamZ"/>
</dbReference>
<evidence type="ECO:0000313" key="5">
    <source>
        <dbReference type="Proteomes" id="UP000516305"/>
    </source>
</evidence>
<dbReference type="AlphaFoldDB" id="A0A7H0VF79"/>
<dbReference type="InterPro" id="IPR048503">
    <property type="entry name" value="NamZ_C"/>
</dbReference>
<accession>A0A7H0VF79</accession>
<organism evidence="4 5">
    <name type="scientific">Croceimicrobium hydrocarbonivorans</name>
    <dbReference type="NCBI Taxonomy" id="2761580"/>
    <lineage>
        <taxon>Bacteria</taxon>
        <taxon>Pseudomonadati</taxon>
        <taxon>Bacteroidota</taxon>
        <taxon>Flavobacteriia</taxon>
        <taxon>Flavobacteriales</taxon>
        <taxon>Owenweeksiaceae</taxon>
        <taxon>Croceimicrobium</taxon>
    </lineage>
</organism>